<dbReference type="InterPro" id="IPR058625">
    <property type="entry name" value="MdtA-like_BSH"/>
</dbReference>
<dbReference type="AlphaFoldDB" id="A0A848H4M8"/>
<feature type="domain" description="Multidrug resistance protein MdtA-like beta-barrel" evidence="11">
    <location>
        <begin position="226"/>
        <end position="305"/>
    </location>
</feature>
<keyword evidence="3" id="KW-0813">Transport</keyword>
<dbReference type="SUPFAM" id="SSF111369">
    <property type="entry name" value="HlyD-like secretion proteins"/>
    <property type="match status" value="1"/>
</dbReference>
<keyword evidence="4" id="KW-1003">Cell membrane</keyword>
<evidence type="ECO:0000259" key="9">
    <source>
        <dbReference type="Pfam" id="PF25876"/>
    </source>
</evidence>
<gene>
    <name evidence="13" type="ORF">HHL11_17310</name>
</gene>
<evidence type="ECO:0000259" key="10">
    <source>
        <dbReference type="Pfam" id="PF25917"/>
    </source>
</evidence>
<dbReference type="EMBL" id="JABBFX010000001">
    <property type="protein sequence ID" value="NML45514.1"/>
    <property type="molecule type" value="Genomic_DNA"/>
</dbReference>
<dbReference type="GO" id="GO:1990281">
    <property type="term" value="C:efflux pump complex"/>
    <property type="evidence" value="ECO:0007669"/>
    <property type="project" value="TreeGrafter"/>
</dbReference>
<dbReference type="GO" id="GO:0015562">
    <property type="term" value="F:efflux transmembrane transporter activity"/>
    <property type="evidence" value="ECO:0007669"/>
    <property type="project" value="TreeGrafter"/>
</dbReference>
<dbReference type="Pfam" id="PF25917">
    <property type="entry name" value="BSH_RND"/>
    <property type="match status" value="1"/>
</dbReference>
<evidence type="ECO:0000256" key="6">
    <source>
        <dbReference type="ARBA" id="ARBA00023136"/>
    </source>
</evidence>
<comment type="caution">
    <text evidence="13">The sequence shown here is derived from an EMBL/GenBank/DDBJ whole genome shotgun (WGS) entry which is preliminary data.</text>
</comment>
<dbReference type="InterPro" id="IPR058624">
    <property type="entry name" value="MdtA-like_HH"/>
</dbReference>
<sequence length="403" mass="42556">MPSKATYGAVAAVVVVGAAAAWWYHGKGAPDQAHAAESPAAAGPRGAASGQQFATLVTLATAKKQDVPVTVTVNGMVVSLNSVDVRPQVSNMVQKVHVKEGDFVKAGQPLFTLDSRADQANLEKAKAQMLKDQAQLADLERQYQRSQELLAQNFVAKGATDTVLSQVEAQRAAVEADKAAIQSASVQMTYDEIRAPISGRTGVINAFVGTLAQPGNALVTITQLDPIAVQFPVPEGRLQDLLDASRQHTQVLATVPGRPAALKGFLSFVDNTVDPTAGTVRAKATFDNADHALWPGQYVNASVTVRQLKDAVVVPIAAVITSPNGRIVYVLKDDMTVQPRRVEIVYSFGDQAVLSALQVGERVVVEGKQNLRPGSRVRLERAPQPGGGMVPGSPGPVAKKDPT</sequence>
<evidence type="ECO:0000256" key="5">
    <source>
        <dbReference type="ARBA" id="ARBA00022519"/>
    </source>
</evidence>
<keyword evidence="7" id="KW-0175">Coiled coil</keyword>
<comment type="similarity">
    <text evidence="2">Belongs to the membrane fusion protein (MFP) (TC 8.A.1) family.</text>
</comment>
<dbReference type="Pfam" id="PF25967">
    <property type="entry name" value="RND-MFP_C"/>
    <property type="match status" value="1"/>
</dbReference>
<feature type="domain" description="Multidrug resistance protein MdtA-like barrel-sandwich hybrid" evidence="10">
    <location>
        <begin position="81"/>
        <end position="222"/>
    </location>
</feature>
<protein>
    <submittedName>
        <fullName evidence="13">Efflux RND transporter periplasmic adaptor subunit</fullName>
    </submittedName>
</protein>
<reference evidence="13 14" key="1">
    <citation type="submission" date="2020-04" db="EMBL/GenBank/DDBJ databases">
        <title>Ramlibacter sp. G-1-2-2 isolated from soil.</title>
        <authorList>
            <person name="Dahal R.H."/>
        </authorList>
    </citation>
    <scope>NUCLEOTIDE SEQUENCE [LARGE SCALE GENOMIC DNA]</scope>
    <source>
        <strain evidence="13 14">G-1-2-2</strain>
    </source>
</reference>
<evidence type="ECO:0000256" key="2">
    <source>
        <dbReference type="ARBA" id="ARBA00009477"/>
    </source>
</evidence>
<dbReference type="Gene3D" id="2.40.420.20">
    <property type="match status" value="1"/>
</dbReference>
<feature type="coiled-coil region" evidence="7">
    <location>
        <begin position="117"/>
        <end position="149"/>
    </location>
</feature>
<name>A0A848H4M8_9BURK</name>
<evidence type="ECO:0000259" key="11">
    <source>
        <dbReference type="Pfam" id="PF25944"/>
    </source>
</evidence>
<dbReference type="InterPro" id="IPR058626">
    <property type="entry name" value="MdtA-like_b-barrel"/>
</dbReference>
<feature type="domain" description="Multidrug resistance protein MdtA-like alpha-helical hairpin" evidence="9">
    <location>
        <begin position="122"/>
        <end position="190"/>
    </location>
</feature>
<evidence type="ECO:0000256" key="3">
    <source>
        <dbReference type="ARBA" id="ARBA00022448"/>
    </source>
</evidence>
<evidence type="ECO:0000256" key="1">
    <source>
        <dbReference type="ARBA" id="ARBA00004236"/>
    </source>
</evidence>
<dbReference type="PANTHER" id="PTHR30469">
    <property type="entry name" value="MULTIDRUG RESISTANCE PROTEIN MDTA"/>
    <property type="match status" value="1"/>
</dbReference>
<feature type="domain" description="Multidrug resistance protein MdtA-like C-terminal permuted SH3" evidence="12">
    <location>
        <begin position="310"/>
        <end position="369"/>
    </location>
</feature>
<dbReference type="Gene3D" id="2.40.50.100">
    <property type="match status" value="1"/>
</dbReference>
<evidence type="ECO:0000256" key="8">
    <source>
        <dbReference type="SAM" id="MobiDB-lite"/>
    </source>
</evidence>
<proteinExistence type="inferred from homology"/>
<keyword evidence="5" id="KW-0997">Cell inner membrane</keyword>
<dbReference type="Gene3D" id="2.40.30.170">
    <property type="match status" value="1"/>
</dbReference>
<dbReference type="Pfam" id="PF25944">
    <property type="entry name" value="Beta-barrel_RND"/>
    <property type="match status" value="1"/>
</dbReference>
<evidence type="ECO:0000313" key="13">
    <source>
        <dbReference type="EMBL" id="NML45514.1"/>
    </source>
</evidence>
<dbReference type="NCBIfam" id="TIGR01730">
    <property type="entry name" value="RND_mfp"/>
    <property type="match status" value="1"/>
</dbReference>
<keyword evidence="6" id="KW-0472">Membrane</keyword>
<keyword evidence="14" id="KW-1185">Reference proteome</keyword>
<evidence type="ECO:0000259" key="12">
    <source>
        <dbReference type="Pfam" id="PF25967"/>
    </source>
</evidence>
<organism evidence="13 14">
    <name type="scientific">Ramlibacter agri</name>
    <dbReference type="NCBI Taxonomy" id="2728837"/>
    <lineage>
        <taxon>Bacteria</taxon>
        <taxon>Pseudomonadati</taxon>
        <taxon>Pseudomonadota</taxon>
        <taxon>Betaproteobacteria</taxon>
        <taxon>Burkholderiales</taxon>
        <taxon>Comamonadaceae</taxon>
        <taxon>Ramlibacter</taxon>
    </lineage>
</organism>
<dbReference type="Pfam" id="PF25876">
    <property type="entry name" value="HH_MFP_RND"/>
    <property type="match status" value="1"/>
</dbReference>
<dbReference type="Gene3D" id="1.10.287.470">
    <property type="entry name" value="Helix hairpin bin"/>
    <property type="match status" value="1"/>
</dbReference>
<evidence type="ECO:0000256" key="4">
    <source>
        <dbReference type="ARBA" id="ARBA00022475"/>
    </source>
</evidence>
<dbReference type="RefSeq" id="WP_169419580.1">
    <property type="nucleotide sequence ID" value="NZ_JABBFX010000001.1"/>
</dbReference>
<dbReference type="InterPro" id="IPR006143">
    <property type="entry name" value="RND_pump_MFP"/>
</dbReference>
<accession>A0A848H4M8</accession>
<comment type="subcellular location">
    <subcellularLocation>
        <location evidence="1">Cell membrane</location>
    </subcellularLocation>
</comment>
<dbReference type="Proteomes" id="UP000541185">
    <property type="component" value="Unassembled WGS sequence"/>
</dbReference>
<dbReference type="InterPro" id="IPR058627">
    <property type="entry name" value="MdtA-like_C"/>
</dbReference>
<evidence type="ECO:0000313" key="14">
    <source>
        <dbReference type="Proteomes" id="UP000541185"/>
    </source>
</evidence>
<feature type="region of interest" description="Disordered" evidence="8">
    <location>
        <begin position="374"/>
        <end position="403"/>
    </location>
</feature>
<dbReference type="PANTHER" id="PTHR30469:SF36">
    <property type="entry name" value="BLL3903 PROTEIN"/>
    <property type="match status" value="1"/>
</dbReference>
<evidence type="ECO:0000256" key="7">
    <source>
        <dbReference type="SAM" id="Coils"/>
    </source>
</evidence>